<dbReference type="GO" id="GO:0005524">
    <property type="term" value="F:ATP binding"/>
    <property type="evidence" value="ECO:0007669"/>
    <property type="project" value="InterPro"/>
</dbReference>
<dbReference type="EMBL" id="JACHVS010000001">
    <property type="protein sequence ID" value="MBB2995443.1"/>
    <property type="molecule type" value="Genomic_DNA"/>
</dbReference>
<keyword evidence="1" id="KW-0378">Hydrolase</keyword>
<evidence type="ECO:0000313" key="7">
    <source>
        <dbReference type="Proteomes" id="UP000523000"/>
    </source>
</evidence>
<dbReference type="Proteomes" id="UP000523000">
    <property type="component" value="Unassembled WGS sequence"/>
</dbReference>
<evidence type="ECO:0000256" key="1">
    <source>
        <dbReference type="ARBA" id="ARBA00022801"/>
    </source>
</evidence>
<keyword evidence="2" id="KW-0863">Zinc-finger</keyword>
<evidence type="ECO:0000259" key="3">
    <source>
        <dbReference type="PROSITE" id="PS50966"/>
    </source>
</evidence>
<keyword evidence="2" id="KW-0479">Metal-binding</keyword>
<keyword evidence="6" id="KW-0547">Nucleotide-binding</keyword>
<keyword evidence="7" id="KW-1185">Reference proteome</keyword>
<accession>A0A839QIK8</accession>
<evidence type="ECO:0000259" key="5">
    <source>
        <dbReference type="PROSITE" id="PS51194"/>
    </source>
</evidence>
<dbReference type="SUPFAM" id="SSF52540">
    <property type="entry name" value="P-loop containing nucleoside triphosphate hydrolases"/>
    <property type="match status" value="2"/>
</dbReference>
<dbReference type="Gene3D" id="3.40.50.300">
    <property type="entry name" value="P-loop containing nucleotide triphosphate hydrolases"/>
    <property type="match status" value="1"/>
</dbReference>
<proteinExistence type="predicted"/>
<dbReference type="InterPro" id="IPR049730">
    <property type="entry name" value="SNF2/RAD54-like_C"/>
</dbReference>
<feature type="domain" description="Helicase C-terminal" evidence="5">
    <location>
        <begin position="956"/>
        <end position="1112"/>
    </location>
</feature>
<dbReference type="GO" id="GO:0008270">
    <property type="term" value="F:zinc ion binding"/>
    <property type="evidence" value="ECO:0007669"/>
    <property type="project" value="UniProtKB-KW"/>
</dbReference>
<dbReference type="SMART" id="SM00490">
    <property type="entry name" value="HELICc"/>
    <property type="match status" value="1"/>
</dbReference>
<feature type="domain" description="SWIM-type" evidence="3">
    <location>
        <begin position="59"/>
        <end position="98"/>
    </location>
</feature>
<reference evidence="6 7" key="1">
    <citation type="submission" date="2020-08" db="EMBL/GenBank/DDBJ databases">
        <title>Sequencing the genomes of 1000 actinobacteria strains.</title>
        <authorList>
            <person name="Klenk H.-P."/>
        </authorList>
    </citation>
    <scope>NUCLEOTIDE SEQUENCE [LARGE SCALE GENOMIC DNA]</scope>
    <source>
        <strain evidence="6 7">DSM 22826</strain>
    </source>
</reference>
<dbReference type="InterPro" id="IPR038718">
    <property type="entry name" value="SNF2-like_sf"/>
</dbReference>
<dbReference type="Pfam" id="PF00271">
    <property type="entry name" value="Helicase_C"/>
    <property type="match status" value="1"/>
</dbReference>
<keyword evidence="6" id="KW-0347">Helicase</keyword>
<dbReference type="InterPro" id="IPR001650">
    <property type="entry name" value="Helicase_C-like"/>
</dbReference>
<dbReference type="InterPro" id="IPR027417">
    <property type="entry name" value="P-loop_NTPase"/>
</dbReference>
<dbReference type="RefSeq" id="WP_183510703.1">
    <property type="nucleotide sequence ID" value="NZ_BAABGK010000099.1"/>
</dbReference>
<dbReference type="PROSITE" id="PS51194">
    <property type="entry name" value="HELICASE_CTER"/>
    <property type="match status" value="1"/>
</dbReference>
<comment type="caution">
    <text evidence="6">The sequence shown here is derived from an EMBL/GenBank/DDBJ whole genome shotgun (WGS) entry which is preliminary data.</text>
</comment>
<dbReference type="Gene3D" id="3.40.50.10810">
    <property type="entry name" value="Tandem AAA-ATPase domain"/>
    <property type="match status" value="1"/>
</dbReference>
<dbReference type="CDD" id="cd18012">
    <property type="entry name" value="DEXQc_arch_SWI2_SNF2"/>
    <property type="match status" value="1"/>
</dbReference>
<dbReference type="SMART" id="SM00487">
    <property type="entry name" value="DEXDc"/>
    <property type="match status" value="1"/>
</dbReference>
<dbReference type="Pfam" id="PF00176">
    <property type="entry name" value="SNF2-rel_dom"/>
    <property type="match status" value="1"/>
</dbReference>
<dbReference type="PROSITE" id="PS50966">
    <property type="entry name" value="ZF_SWIM"/>
    <property type="match status" value="1"/>
</dbReference>
<dbReference type="GO" id="GO:0004386">
    <property type="term" value="F:helicase activity"/>
    <property type="evidence" value="ECO:0007669"/>
    <property type="project" value="UniProtKB-KW"/>
</dbReference>
<organism evidence="6 7">
    <name type="scientific">Paeniglutamicibacter cryotolerans</name>
    <dbReference type="NCBI Taxonomy" id="670079"/>
    <lineage>
        <taxon>Bacteria</taxon>
        <taxon>Bacillati</taxon>
        <taxon>Actinomycetota</taxon>
        <taxon>Actinomycetes</taxon>
        <taxon>Micrococcales</taxon>
        <taxon>Micrococcaceae</taxon>
        <taxon>Paeniglutamicibacter</taxon>
    </lineage>
</organism>
<dbReference type="InterPro" id="IPR014001">
    <property type="entry name" value="Helicase_ATP-bd"/>
</dbReference>
<evidence type="ECO:0000256" key="2">
    <source>
        <dbReference type="PROSITE-ProRule" id="PRU00325"/>
    </source>
</evidence>
<name>A0A839QIK8_9MICC</name>
<dbReference type="GO" id="GO:0016787">
    <property type="term" value="F:hydrolase activity"/>
    <property type="evidence" value="ECO:0007669"/>
    <property type="project" value="UniProtKB-KW"/>
</dbReference>
<sequence>MIENEYPMVDAREILRAVGGAAFTRGKGYASADQLQDFSWAPEQRTLSALVVGSAAVPYRTQAALKDKAGAWLVDSTTCNCPEAENCKHAAALLIYCNTLHLRAKDVFFKNSAASATPAWQESLNELLRASKATAAPTSAPRSTDRLPLQDMALQFDLQDTTVAAHRQWAPGSGVGHQKAAKRRWRLGVRPMVRSGNERWVRGNLKWNTISFKTFGLNLDAEQHRWFCQFVPLYRATGQLYFGEDNDWLYLDEFSSLLLWPLMDEATKLGISLIGIRSEQQVRVLSQATVALAAEKTDAGIELIPWMQLGDIDIPLGPDSAAGSIGNHGVYASTPDQNLIVIAPVPGGLRDTELEMLRSPSSVQVPESDIPDFMTKLYPRLGRRLAVRSIDDSVQLPRILPPVLVAKVKYSAKDAVDLDWGFDYGGYSVEADARDVQAETRLERAALEILGRFPALESRVLAPRTLRGLDTVDFVRHTLPALAEVAGIRLEEKGERPEFLELTETPELTVTTVESDRRDWFDLGLIISIGERRIPFADILRALSRGQDKLLMPDKSYFSLAHPLFDKLRLLVGEAGALSDKNHDLSITRYQASFWEELDALATHTEGPDSWNSAVGSLLHLADASNVRLPTGLNAELRPYQREGFAWLASLWSNGLGGVLADDMGLGKTLQALALMLHAREVWATGGIAAPGEPAVKYAADALRPAPFLVVAPTSVVSNWAIEAKRFAPELKVVAVTDTEARAASSLAELAAGHDVLITSYTLFRLDADAYQDIEWAGLFLDEAQFVKNKATKAHHAARDLNTRFKLAITGTPMENNLMELWSIFAIVSPGLFPSAVKFAENYQRPIEKQGSTEPLGRLKRRVRPFMLRRTKDAVVTDLPPKQEQVLHVELSPKHRRIYDTHLQRERQKILQLVDDMDKNRFTIFQSLTLLRMLSLDASLVDEEYANTPSAKLDVLFEQLEDVLAEGHRALIFSQFTSFLKKAADRLTEGGVEFAYLDGSTRKRAEVIDEFKSGKAPVFLISLKAGGFGLNLTEADYCFLLDPWWNPAAESQAVDRAHRIGQTRNVMVYRLVAKDTIEEKVVALQDSKRQLISSVMDEGEGFGTVLNAEDIRELLRD</sequence>
<evidence type="ECO:0000259" key="4">
    <source>
        <dbReference type="PROSITE" id="PS51192"/>
    </source>
</evidence>
<keyword evidence="6" id="KW-0067">ATP-binding</keyword>
<feature type="domain" description="Helicase ATP-binding" evidence="4">
    <location>
        <begin position="649"/>
        <end position="831"/>
    </location>
</feature>
<dbReference type="PROSITE" id="PS51192">
    <property type="entry name" value="HELICASE_ATP_BIND_1"/>
    <property type="match status" value="1"/>
</dbReference>
<gene>
    <name evidence="6" type="ORF">E9229_001634</name>
</gene>
<protein>
    <submittedName>
        <fullName evidence="6">Superfamily II DNA or RNA helicase</fullName>
    </submittedName>
</protein>
<evidence type="ECO:0000313" key="6">
    <source>
        <dbReference type="EMBL" id="MBB2995443.1"/>
    </source>
</evidence>
<keyword evidence="2" id="KW-0862">Zinc</keyword>
<dbReference type="CDD" id="cd18793">
    <property type="entry name" value="SF2_C_SNF"/>
    <property type="match status" value="1"/>
</dbReference>
<dbReference type="PANTHER" id="PTHR10799">
    <property type="entry name" value="SNF2/RAD54 HELICASE FAMILY"/>
    <property type="match status" value="1"/>
</dbReference>
<dbReference type="InterPro" id="IPR007527">
    <property type="entry name" value="Znf_SWIM"/>
</dbReference>
<dbReference type="AlphaFoldDB" id="A0A839QIK8"/>
<dbReference type="Pfam" id="PF04434">
    <property type="entry name" value="SWIM"/>
    <property type="match status" value="1"/>
</dbReference>
<dbReference type="InterPro" id="IPR000330">
    <property type="entry name" value="SNF2_N"/>
</dbReference>